<evidence type="ECO:0000256" key="6">
    <source>
        <dbReference type="ARBA" id="ARBA00022618"/>
    </source>
</evidence>
<keyword evidence="12 16" id="KW-0560">Oxidoreductase</keyword>
<keyword evidence="9 16" id="KW-0521">NADP</keyword>
<evidence type="ECO:0000256" key="5">
    <source>
        <dbReference type="ARBA" id="ARBA00022490"/>
    </source>
</evidence>
<evidence type="ECO:0000256" key="12">
    <source>
        <dbReference type="ARBA" id="ARBA00023002"/>
    </source>
</evidence>
<comment type="function">
    <text evidence="2 16">Cell wall formation.</text>
</comment>
<feature type="active site" evidence="16">
    <location>
        <position position="297"/>
    </location>
</feature>
<keyword evidence="14 16" id="KW-0961">Cell wall biogenesis/degradation</keyword>
<feature type="active site" evidence="16">
    <location>
        <position position="177"/>
    </location>
</feature>
<dbReference type="PANTHER" id="PTHR21071">
    <property type="entry name" value="UDP-N-ACETYLENOLPYRUVOYLGLUCOSAMINE REDUCTASE"/>
    <property type="match status" value="1"/>
</dbReference>
<evidence type="ECO:0000256" key="4">
    <source>
        <dbReference type="ARBA" id="ARBA00004752"/>
    </source>
</evidence>
<evidence type="ECO:0000256" key="14">
    <source>
        <dbReference type="ARBA" id="ARBA00023316"/>
    </source>
</evidence>
<dbReference type="InterPro" id="IPR016169">
    <property type="entry name" value="FAD-bd_PCMH_sub2"/>
</dbReference>
<evidence type="ECO:0000256" key="10">
    <source>
        <dbReference type="ARBA" id="ARBA00022960"/>
    </source>
</evidence>
<dbReference type="Pfam" id="PF02873">
    <property type="entry name" value="MurB_C"/>
    <property type="match status" value="1"/>
</dbReference>
<evidence type="ECO:0000256" key="1">
    <source>
        <dbReference type="ARBA" id="ARBA00001974"/>
    </source>
</evidence>
<dbReference type="PANTHER" id="PTHR21071:SF4">
    <property type="entry name" value="UDP-N-ACETYLENOLPYRUVOYLGLUCOSAMINE REDUCTASE"/>
    <property type="match status" value="1"/>
</dbReference>
<comment type="caution">
    <text evidence="18">The sequence shown here is derived from an EMBL/GenBank/DDBJ whole genome shotgun (WGS) entry which is preliminary data.</text>
</comment>
<dbReference type="Proteomes" id="UP000632377">
    <property type="component" value="Unassembled WGS sequence"/>
</dbReference>
<reference evidence="18 19" key="1">
    <citation type="submission" date="2021-01" db="EMBL/GenBank/DDBJ databases">
        <title>Genome public.</title>
        <authorList>
            <person name="Liu C."/>
            <person name="Sun Q."/>
        </authorList>
    </citation>
    <scope>NUCLEOTIDE SEQUENCE [LARGE SCALE GENOMIC DNA]</scope>
    <source>
        <strain evidence="18 19">YIM B02515</strain>
    </source>
</reference>
<accession>A0ABS1TE88</accession>
<name>A0ABS1TE88_9CLOT</name>
<keyword evidence="19" id="KW-1185">Reference proteome</keyword>
<dbReference type="EC" id="1.3.1.98" evidence="16"/>
<keyword evidence="7 16" id="KW-0285">Flavoprotein</keyword>
<dbReference type="NCBIfam" id="TIGR00179">
    <property type="entry name" value="murB"/>
    <property type="match status" value="1"/>
</dbReference>
<dbReference type="EMBL" id="JAESWC010000004">
    <property type="protein sequence ID" value="MBL4936293.1"/>
    <property type="molecule type" value="Genomic_DNA"/>
</dbReference>
<dbReference type="InterPro" id="IPR016166">
    <property type="entry name" value="FAD-bd_PCMH"/>
</dbReference>
<feature type="domain" description="FAD-binding PCMH-type" evidence="17">
    <location>
        <begin position="33"/>
        <end position="198"/>
    </location>
</feature>
<comment type="cofactor">
    <cofactor evidence="1 16">
        <name>FAD</name>
        <dbReference type="ChEBI" id="CHEBI:57692"/>
    </cofactor>
</comment>
<dbReference type="SUPFAM" id="SSF56194">
    <property type="entry name" value="Uridine diphospho-N-Acetylenolpyruvylglucosamine reductase, MurB, C-terminal domain"/>
    <property type="match status" value="1"/>
</dbReference>
<evidence type="ECO:0000256" key="7">
    <source>
        <dbReference type="ARBA" id="ARBA00022630"/>
    </source>
</evidence>
<dbReference type="InterPro" id="IPR003170">
    <property type="entry name" value="MurB"/>
</dbReference>
<comment type="catalytic activity">
    <reaction evidence="15 16">
        <text>UDP-N-acetyl-alpha-D-muramate + NADP(+) = UDP-N-acetyl-3-O-(1-carboxyvinyl)-alpha-D-glucosamine + NADPH + H(+)</text>
        <dbReference type="Rhea" id="RHEA:12248"/>
        <dbReference type="ChEBI" id="CHEBI:15378"/>
        <dbReference type="ChEBI" id="CHEBI:57783"/>
        <dbReference type="ChEBI" id="CHEBI:58349"/>
        <dbReference type="ChEBI" id="CHEBI:68483"/>
        <dbReference type="ChEBI" id="CHEBI:70757"/>
        <dbReference type="EC" id="1.3.1.98"/>
    </reaction>
</comment>
<dbReference type="SUPFAM" id="SSF56176">
    <property type="entry name" value="FAD-binding/transporter-associated domain-like"/>
    <property type="match status" value="1"/>
</dbReference>
<dbReference type="Gene3D" id="3.90.78.10">
    <property type="entry name" value="UDP-N-acetylenolpyruvoylglucosamine reductase, C-terminal domain"/>
    <property type="match status" value="1"/>
</dbReference>
<evidence type="ECO:0000259" key="17">
    <source>
        <dbReference type="PROSITE" id="PS51387"/>
    </source>
</evidence>
<evidence type="ECO:0000256" key="8">
    <source>
        <dbReference type="ARBA" id="ARBA00022827"/>
    </source>
</evidence>
<dbReference type="GO" id="GO:0008762">
    <property type="term" value="F:UDP-N-acetylmuramate dehydrogenase activity"/>
    <property type="evidence" value="ECO:0007669"/>
    <property type="project" value="UniProtKB-EC"/>
</dbReference>
<dbReference type="InterPro" id="IPR011601">
    <property type="entry name" value="MurB_C"/>
</dbReference>
<dbReference type="NCBIfam" id="NF010480">
    <property type="entry name" value="PRK13905.1"/>
    <property type="match status" value="1"/>
</dbReference>
<evidence type="ECO:0000256" key="9">
    <source>
        <dbReference type="ARBA" id="ARBA00022857"/>
    </source>
</evidence>
<keyword evidence="5 16" id="KW-0963">Cytoplasm</keyword>
<keyword evidence="13 16" id="KW-0131">Cell cycle</keyword>
<evidence type="ECO:0000256" key="2">
    <source>
        <dbReference type="ARBA" id="ARBA00003921"/>
    </source>
</evidence>
<protein>
    <recommendedName>
        <fullName evidence="16">UDP-N-acetylenolpyruvoylglucosamine reductase</fullName>
        <ecNumber evidence="16">1.3.1.98</ecNumber>
    </recommendedName>
    <alternativeName>
        <fullName evidence="16">UDP-N-acetylmuramate dehydrogenase</fullName>
    </alternativeName>
</protein>
<comment type="similarity">
    <text evidence="16">Belongs to the MurB family.</text>
</comment>
<evidence type="ECO:0000256" key="13">
    <source>
        <dbReference type="ARBA" id="ARBA00023306"/>
    </source>
</evidence>
<comment type="subcellular location">
    <subcellularLocation>
        <location evidence="3 16">Cytoplasm</location>
    </subcellularLocation>
</comment>
<gene>
    <name evidence="16 18" type="primary">murB</name>
    <name evidence="18" type="ORF">JK636_11030</name>
</gene>
<dbReference type="InterPro" id="IPR036635">
    <property type="entry name" value="MurB_C_sf"/>
</dbReference>
<dbReference type="Pfam" id="PF01565">
    <property type="entry name" value="FAD_binding_4"/>
    <property type="match status" value="1"/>
</dbReference>
<dbReference type="Gene3D" id="3.30.465.10">
    <property type="match status" value="1"/>
</dbReference>
<evidence type="ECO:0000256" key="11">
    <source>
        <dbReference type="ARBA" id="ARBA00022984"/>
    </source>
</evidence>
<dbReference type="PROSITE" id="PS51387">
    <property type="entry name" value="FAD_PCMH"/>
    <property type="match status" value="1"/>
</dbReference>
<sequence length="304" mass="33762">MNRYKDFCNKLYKIVQSENVAVDEPMKNHTSFKVGGPVDILVTPESYDEIVKVIKLCNEENMTYYIIGRGSNLIVRDGGFRGMVIKLTKLDKIKVEDERLIVQSGVDLCKVSEAALENSLKGFEFACGIPGTVGGAVTMNAGAYNGEISQVIESALVVDKNGKLITLNKEELELGYRMSAIQKYGYTVLEVTFKLIKGEYSSIKERIDDLTKKREDKQPLEYPSAGSTFKRPEGHYTGKLIEESKLKGFSIGGAQVSEKHAGFIINKGDATAKDILDLIAYIQNTIKSNFDVELHPEVRIIGED</sequence>
<dbReference type="Gene3D" id="3.30.43.10">
    <property type="entry name" value="Uridine Diphospho-n-acetylenolpyruvylglucosamine Reductase, domain 2"/>
    <property type="match status" value="1"/>
</dbReference>
<evidence type="ECO:0000256" key="16">
    <source>
        <dbReference type="HAMAP-Rule" id="MF_00037"/>
    </source>
</evidence>
<evidence type="ECO:0000256" key="3">
    <source>
        <dbReference type="ARBA" id="ARBA00004496"/>
    </source>
</evidence>
<dbReference type="RefSeq" id="WP_202749005.1">
    <property type="nucleotide sequence ID" value="NZ_JAESWC010000004.1"/>
</dbReference>
<keyword evidence="8 16" id="KW-0274">FAD</keyword>
<comment type="pathway">
    <text evidence="4 16">Cell wall biogenesis; peptidoglycan biosynthesis.</text>
</comment>
<evidence type="ECO:0000313" key="18">
    <source>
        <dbReference type="EMBL" id="MBL4936293.1"/>
    </source>
</evidence>
<dbReference type="InterPro" id="IPR036318">
    <property type="entry name" value="FAD-bd_PCMH-like_sf"/>
</dbReference>
<keyword evidence="6 16" id="KW-0132">Cell division</keyword>
<proteinExistence type="inferred from homology"/>
<organism evidence="18 19">
    <name type="scientific">Clostridium rhizosphaerae</name>
    <dbReference type="NCBI Taxonomy" id="2803861"/>
    <lineage>
        <taxon>Bacteria</taxon>
        <taxon>Bacillati</taxon>
        <taxon>Bacillota</taxon>
        <taxon>Clostridia</taxon>
        <taxon>Eubacteriales</taxon>
        <taxon>Clostridiaceae</taxon>
        <taxon>Clostridium</taxon>
    </lineage>
</organism>
<dbReference type="InterPro" id="IPR006094">
    <property type="entry name" value="Oxid_FAD_bind_N"/>
</dbReference>
<keyword evidence="10 16" id="KW-0133">Cell shape</keyword>
<dbReference type="HAMAP" id="MF_00037">
    <property type="entry name" value="MurB"/>
    <property type="match status" value="1"/>
</dbReference>
<evidence type="ECO:0000313" key="19">
    <source>
        <dbReference type="Proteomes" id="UP000632377"/>
    </source>
</evidence>
<evidence type="ECO:0000256" key="15">
    <source>
        <dbReference type="ARBA" id="ARBA00048914"/>
    </source>
</evidence>
<dbReference type="InterPro" id="IPR016167">
    <property type="entry name" value="FAD-bd_PCMH_sub1"/>
</dbReference>
<feature type="active site" description="Proton donor" evidence="16">
    <location>
        <position position="227"/>
    </location>
</feature>
<keyword evidence="11 16" id="KW-0573">Peptidoglycan synthesis</keyword>